<dbReference type="InterPro" id="IPR050410">
    <property type="entry name" value="CCR4/nocturin_mRNA_transcr"/>
</dbReference>
<proteinExistence type="predicted"/>
<feature type="domain" description="Endonuclease/exonuclease/phosphatase" evidence="2">
    <location>
        <begin position="118"/>
        <end position="475"/>
    </location>
</feature>
<accession>A0AA88GNB8</accession>
<evidence type="ECO:0000259" key="2">
    <source>
        <dbReference type="Pfam" id="PF03372"/>
    </source>
</evidence>
<organism evidence="3 4">
    <name type="scientific">Naegleria lovaniensis</name>
    <name type="common">Amoeba</name>
    <dbReference type="NCBI Taxonomy" id="51637"/>
    <lineage>
        <taxon>Eukaryota</taxon>
        <taxon>Discoba</taxon>
        <taxon>Heterolobosea</taxon>
        <taxon>Tetramitia</taxon>
        <taxon>Eutetramitia</taxon>
        <taxon>Vahlkampfiidae</taxon>
        <taxon>Naegleria</taxon>
    </lineage>
</organism>
<dbReference type="Pfam" id="PF03372">
    <property type="entry name" value="Exo_endo_phos"/>
    <property type="match status" value="1"/>
</dbReference>
<dbReference type="InterPro" id="IPR036691">
    <property type="entry name" value="Endo/exonu/phosph_ase_sf"/>
</dbReference>
<comment type="caution">
    <text evidence="3">The sequence shown here is derived from an EMBL/GenBank/DDBJ whole genome shotgun (WGS) entry which is preliminary data.</text>
</comment>
<evidence type="ECO:0000313" key="4">
    <source>
        <dbReference type="Proteomes" id="UP000816034"/>
    </source>
</evidence>
<dbReference type="PANTHER" id="PTHR12121:SF36">
    <property type="entry name" value="ENDONUCLEASE_EXONUCLEASE_PHOSPHATASE DOMAIN-CONTAINING PROTEIN"/>
    <property type="match status" value="1"/>
</dbReference>
<reference evidence="3 4" key="1">
    <citation type="journal article" date="2018" name="BMC Genomics">
        <title>The genome of Naegleria lovaniensis, the basis for a comparative approach to unravel pathogenicity factors of the human pathogenic amoeba N. fowleri.</title>
        <authorList>
            <person name="Liechti N."/>
            <person name="Schurch N."/>
            <person name="Bruggmann R."/>
            <person name="Wittwer M."/>
        </authorList>
    </citation>
    <scope>NUCLEOTIDE SEQUENCE [LARGE SCALE GENOMIC DNA]</scope>
    <source>
        <strain evidence="3 4">ATCC 30569</strain>
    </source>
</reference>
<protein>
    <recommendedName>
        <fullName evidence="2">Endonuclease/exonuclease/phosphatase domain-containing protein</fullName>
    </recommendedName>
</protein>
<dbReference type="Proteomes" id="UP000816034">
    <property type="component" value="Unassembled WGS sequence"/>
</dbReference>
<dbReference type="GO" id="GO:0000175">
    <property type="term" value="F:3'-5'-RNA exonuclease activity"/>
    <property type="evidence" value="ECO:0007669"/>
    <property type="project" value="TreeGrafter"/>
</dbReference>
<dbReference type="EMBL" id="PYSW02000020">
    <property type="protein sequence ID" value="KAG2383560.1"/>
    <property type="molecule type" value="Genomic_DNA"/>
</dbReference>
<dbReference type="SUPFAM" id="SSF56219">
    <property type="entry name" value="DNase I-like"/>
    <property type="match status" value="1"/>
</dbReference>
<name>A0AA88GNB8_NAELO</name>
<dbReference type="AlphaFoldDB" id="A0AA88GNB8"/>
<feature type="region of interest" description="Disordered" evidence="1">
    <location>
        <begin position="80"/>
        <end position="107"/>
    </location>
</feature>
<dbReference type="InterPro" id="IPR005135">
    <property type="entry name" value="Endo/exonuclease/phosphatase"/>
</dbReference>
<dbReference type="PANTHER" id="PTHR12121">
    <property type="entry name" value="CARBON CATABOLITE REPRESSOR PROTEIN 4"/>
    <property type="match status" value="1"/>
</dbReference>
<keyword evidence="4" id="KW-1185">Reference proteome</keyword>
<evidence type="ECO:0000313" key="3">
    <source>
        <dbReference type="EMBL" id="KAG2383560.1"/>
    </source>
</evidence>
<dbReference type="RefSeq" id="XP_044549239.1">
    <property type="nucleotide sequence ID" value="XM_044693848.1"/>
</dbReference>
<evidence type="ECO:0000256" key="1">
    <source>
        <dbReference type="SAM" id="MobiDB-lite"/>
    </source>
</evidence>
<feature type="compositionally biased region" description="Polar residues" evidence="1">
    <location>
        <begin position="90"/>
        <end position="103"/>
    </location>
</feature>
<dbReference type="Gene3D" id="3.60.10.10">
    <property type="entry name" value="Endonuclease/exonuclease/phosphatase"/>
    <property type="match status" value="1"/>
</dbReference>
<feature type="compositionally biased region" description="Basic and acidic residues" evidence="1">
    <location>
        <begin position="80"/>
        <end position="89"/>
    </location>
</feature>
<dbReference type="GeneID" id="68096686"/>
<gene>
    <name evidence="3" type="ORF">C9374_004231</name>
</gene>
<sequence length="490" mass="56487">MRRQKNNNSLERNSSSSEFACLSDISEYEVTQMLMNQQKETKRRGRPKKKPSSLDLFPIENCMGRDWKCNVRVNNENIHDEEVNNKGRVDNTNPSSLNETSSTEHQHNHHSLKLFRLLSYNMLCQDYSRKQYCPHLPDTSEILYWVNRKIRLWAEFICYDADIICLQECDKYATHWKDKFFNAGYASSYTQRTAFKPDGCATFWKLQKFELLDEFSIILNEVGQEVQRISEIDVNERSDLNGNVVTSTNLISKFITNNVANVVLLRHLESGQVVCVVNLHLFWDPSYPEVKLCQAQYVLMKTFTFLRQIHDDLDSSVTVLLCGDYNSTPDSEVYDLLSKGEAFIPGSFIPFIPNGEFSKYVSICEMSEPSIETSSEVDTPSPSLRFRQKLTNPLSSSGGFSLYKKVIGEEPPFTNYTKNYKGCLDYVFQFDHVFNNDFHVESPTHVSVCKALEMISQERASEYEALPSDMFPSDHVALCFDISLLQYSTQ</sequence>